<dbReference type="Pfam" id="PF12901">
    <property type="entry name" value="SUZ-C"/>
    <property type="match status" value="1"/>
</dbReference>
<feature type="region of interest" description="Disordered" evidence="3">
    <location>
        <begin position="1"/>
        <end position="21"/>
    </location>
</feature>
<dbReference type="PROSITE" id="PS51673">
    <property type="entry name" value="SUZ"/>
    <property type="match status" value="1"/>
</dbReference>
<dbReference type="Pfam" id="PF12752">
    <property type="entry name" value="SUZ"/>
    <property type="match status" value="1"/>
</dbReference>
<evidence type="ECO:0000256" key="1">
    <source>
        <dbReference type="ARBA" id="ARBA00007124"/>
    </source>
</evidence>
<dbReference type="PROSITE" id="PS51938">
    <property type="entry name" value="SUZ_C"/>
    <property type="match status" value="1"/>
</dbReference>
<evidence type="ECO:0000313" key="7">
    <source>
        <dbReference type="Proteomes" id="UP001152798"/>
    </source>
</evidence>
<feature type="domain" description="SUZ-C" evidence="5">
    <location>
        <begin position="120"/>
        <end position="165"/>
    </location>
</feature>
<evidence type="ECO:0000259" key="5">
    <source>
        <dbReference type="PROSITE" id="PS51938"/>
    </source>
</evidence>
<evidence type="ECO:0000256" key="3">
    <source>
        <dbReference type="SAM" id="MobiDB-lite"/>
    </source>
</evidence>
<dbReference type="InterPro" id="IPR024642">
    <property type="entry name" value="SUZ-C"/>
</dbReference>
<dbReference type="InterPro" id="IPR024771">
    <property type="entry name" value="SUZ"/>
</dbReference>
<name>A0A9P0MNG6_NEZVI</name>
<evidence type="ECO:0000259" key="4">
    <source>
        <dbReference type="PROSITE" id="PS51673"/>
    </source>
</evidence>
<proteinExistence type="inferred from homology"/>
<dbReference type="PANTHER" id="PTHR31796:SF2">
    <property type="entry name" value="SUZ DOMAIN-CONTAINING PROTEIN 1"/>
    <property type="match status" value="1"/>
</dbReference>
<feature type="region of interest" description="Disordered" evidence="3">
    <location>
        <begin position="65"/>
        <end position="94"/>
    </location>
</feature>
<protein>
    <recommendedName>
        <fullName evidence="2">SUZ RNA-binding domain-containing</fullName>
    </recommendedName>
</protein>
<reference evidence="6" key="1">
    <citation type="submission" date="2022-01" db="EMBL/GenBank/DDBJ databases">
        <authorList>
            <person name="King R."/>
        </authorList>
    </citation>
    <scope>NUCLEOTIDE SEQUENCE</scope>
</reference>
<dbReference type="PANTHER" id="PTHR31796">
    <property type="entry name" value="SUZ DOMAIN-CONTAINING PROTEIN 1"/>
    <property type="match status" value="1"/>
</dbReference>
<dbReference type="EMBL" id="OV725079">
    <property type="protein sequence ID" value="CAH1397076.1"/>
    <property type="molecule type" value="Genomic_DNA"/>
</dbReference>
<dbReference type="InterPro" id="IPR039228">
    <property type="entry name" value="SZRD1"/>
</dbReference>
<dbReference type="AlphaFoldDB" id="A0A9P0MNG6"/>
<feature type="domain" description="SUZ" evidence="4">
    <location>
        <begin position="45"/>
        <end position="114"/>
    </location>
</feature>
<comment type="similarity">
    <text evidence="1">Belongs to the SZRD1 family.</text>
</comment>
<organism evidence="6 7">
    <name type="scientific">Nezara viridula</name>
    <name type="common">Southern green stink bug</name>
    <name type="synonym">Cimex viridulus</name>
    <dbReference type="NCBI Taxonomy" id="85310"/>
    <lineage>
        <taxon>Eukaryota</taxon>
        <taxon>Metazoa</taxon>
        <taxon>Ecdysozoa</taxon>
        <taxon>Arthropoda</taxon>
        <taxon>Hexapoda</taxon>
        <taxon>Insecta</taxon>
        <taxon>Pterygota</taxon>
        <taxon>Neoptera</taxon>
        <taxon>Paraneoptera</taxon>
        <taxon>Hemiptera</taxon>
        <taxon>Heteroptera</taxon>
        <taxon>Panheteroptera</taxon>
        <taxon>Pentatomomorpha</taxon>
        <taxon>Pentatomoidea</taxon>
        <taxon>Pentatomidae</taxon>
        <taxon>Pentatominae</taxon>
        <taxon>Nezara</taxon>
    </lineage>
</organism>
<gene>
    <name evidence="6" type="ORF">NEZAVI_LOCUS7001</name>
</gene>
<evidence type="ECO:0000256" key="2">
    <source>
        <dbReference type="ARBA" id="ARBA00044802"/>
    </source>
</evidence>
<sequence length="165" mass="18889">MAEKEEIDTFDSWEELEDSGELDKQIEKIQLNQMSIQNGMSNLKPGPLILSPEDIRLKCMPPEPSVKILQRPNHNGLRNGLINGETKPKQPVKTLQQREQEYAEARLRILGEARSPEEERFSSQIDERIQKIQSKTEILRPLENCAGIIRLPKGPDGTSGFNFRR</sequence>
<feature type="compositionally biased region" description="Acidic residues" evidence="3">
    <location>
        <begin position="1"/>
        <end position="20"/>
    </location>
</feature>
<accession>A0A9P0MNG6</accession>
<evidence type="ECO:0000313" key="6">
    <source>
        <dbReference type="EMBL" id="CAH1397076.1"/>
    </source>
</evidence>
<dbReference type="OrthoDB" id="5373615at2759"/>
<dbReference type="Proteomes" id="UP001152798">
    <property type="component" value="Chromosome 3"/>
</dbReference>
<keyword evidence="7" id="KW-1185">Reference proteome</keyword>